<evidence type="ECO:0000313" key="1">
    <source>
        <dbReference type="EMBL" id="SMG07700.1"/>
    </source>
</evidence>
<dbReference type="EMBL" id="FXAW01000001">
    <property type="protein sequence ID" value="SMG07700.1"/>
    <property type="molecule type" value="Genomic_DNA"/>
</dbReference>
<dbReference type="Proteomes" id="UP000193804">
    <property type="component" value="Unassembled WGS sequence"/>
</dbReference>
<name>A0A1X7I017_9BACT</name>
<dbReference type="AlphaFoldDB" id="A0A1X7I017"/>
<reference evidence="2" key="1">
    <citation type="submission" date="2017-04" db="EMBL/GenBank/DDBJ databases">
        <authorList>
            <person name="Varghese N."/>
            <person name="Submissions S."/>
        </authorList>
    </citation>
    <scope>NUCLEOTIDE SEQUENCE [LARGE SCALE GENOMIC DNA]</scope>
    <source>
        <strain evidence="2">DSM 4125</strain>
    </source>
</reference>
<organism evidence="1 2">
    <name type="scientific">Marivirga sericea</name>
    <dbReference type="NCBI Taxonomy" id="1028"/>
    <lineage>
        <taxon>Bacteria</taxon>
        <taxon>Pseudomonadati</taxon>
        <taxon>Bacteroidota</taxon>
        <taxon>Cytophagia</taxon>
        <taxon>Cytophagales</taxon>
        <taxon>Marivirgaceae</taxon>
        <taxon>Marivirga</taxon>
    </lineage>
</organism>
<sequence length="67" mass="7201">MTVNCNIVIQSNAYASYLIAPFKHADKLYSLVQVCSRNGSARSAVAFLIICTHLNGIACLKSDGVIL</sequence>
<keyword evidence="2" id="KW-1185">Reference proteome</keyword>
<gene>
    <name evidence="1" type="ORF">SAMN05661096_00065</name>
</gene>
<evidence type="ECO:0000313" key="2">
    <source>
        <dbReference type="Proteomes" id="UP000193804"/>
    </source>
</evidence>
<protein>
    <submittedName>
        <fullName evidence="1">Uncharacterized protein</fullName>
    </submittedName>
</protein>
<accession>A0A1X7I017</accession>
<proteinExistence type="predicted"/>
<dbReference type="STRING" id="1028.SAMN05661096_00065"/>